<dbReference type="InterPro" id="IPR000426">
    <property type="entry name" value="Proteasome_asu_N"/>
</dbReference>
<keyword evidence="4" id="KW-1185">Reference proteome</keyword>
<name>A0A5A7Q5J5_STRAF</name>
<comment type="caution">
    <text evidence="3">The sequence shown here is derived from an EMBL/GenBank/DDBJ whole genome shotgun (WGS) entry which is preliminary data.</text>
</comment>
<dbReference type="SUPFAM" id="SSF56235">
    <property type="entry name" value="N-terminal nucleophile aminohydrolases (Ntn hydrolases)"/>
    <property type="match status" value="1"/>
</dbReference>
<dbReference type="GO" id="GO:0006511">
    <property type="term" value="P:ubiquitin-dependent protein catabolic process"/>
    <property type="evidence" value="ECO:0007669"/>
    <property type="project" value="InterPro"/>
</dbReference>
<accession>A0A5A7Q5J5</accession>
<dbReference type="SMART" id="SM00948">
    <property type="entry name" value="Proteasome_A_N"/>
    <property type="match status" value="1"/>
</dbReference>
<evidence type="ECO:0000259" key="2">
    <source>
        <dbReference type="SMART" id="SM00948"/>
    </source>
</evidence>
<reference evidence="4" key="1">
    <citation type="journal article" date="2019" name="Curr. Biol.">
        <title>Genome Sequence of Striga asiatica Provides Insight into the Evolution of Plant Parasitism.</title>
        <authorList>
            <person name="Yoshida S."/>
            <person name="Kim S."/>
            <person name="Wafula E.K."/>
            <person name="Tanskanen J."/>
            <person name="Kim Y.M."/>
            <person name="Honaas L."/>
            <person name="Yang Z."/>
            <person name="Spallek T."/>
            <person name="Conn C.E."/>
            <person name="Ichihashi Y."/>
            <person name="Cheong K."/>
            <person name="Cui S."/>
            <person name="Der J.P."/>
            <person name="Gundlach H."/>
            <person name="Jiao Y."/>
            <person name="Hori C."/>
            <person name="Ishida J.K."/>
            <person name="Kasahara H."/>
            <person name="Kiba T."/>
            <person name="Kim M.S."/>
            <person name="Koo N."/>
            <person name="Laohavisit A."/>
            <person name="Lee Y.H."/>
            <person name="Lumba S."/>
            <person name="McCourt P."/>
            <person name="Mortimer J.C."/>
            <person name="Mutuku J.M."/>
            <person name="Nomura T."/>
            <person name="Sasaki-Sekimoto Y."/>
            <person name="Seto Y."/>
            <person name="Wang Y."/>
            <person name="Wakatake T."/>
            <person name="Sakakibara H."/>
            <person name="Demura T."/>
            <person name="Yamaguchi S."/>
            <person name="Yoneyama K."/>
            <person name="Manabe R.I."/>
            <person name="Nelson D.C."/>
            <person name="Schulman A.H."/>
            <person name="Timko M.P."/>
            <person name="dePamphilis C.W."/>
            <person name="Choi D."/>
            <person name="Shirasu K."/>
        </authorList>
    </citation>
    <scope>NUCLEOTIDE SEQUENCE [LARGE SCALE GENOMIC DNA]</scope>
    <source>
        <strain evidence="4">cv. UVA1</strain>
    </source>
</reference>
<dbReference type="EMBL" id="BKCP01005849">
    <property type="protein sequence ID" value="GER40208.1"/>
    <property type="molecule type" value="Genomic_DNA"/>
</dbReference>
<dbReference type="Pfam" id="PF10584">
    <property type="entry name" value="Proteasome_A_N"/>
    <property type="match status" value="1"/>
</dbReference>
<protein>
    <submittedName>
        <fullName evidence="3">Proteasome subunit alpha type</fullName>
    </submittedName>
</protein>
<dbReference type="GO" id="GO:0019773">
    <property type="term" value="C:proteasome core complex, alpha-subunit complex"/>
    <property type="evidence" value="ECO:0007669"/>
    <property type="project" value="InterPro"/>
</dbReference>
<feature type="compositionally biased region" description="Basic and acidic residues" evidence="1">
    <location>
        <begin position="146"/>
        <end position="168"/>
    </location>
</feature>
<evidence type="ECO:0000313" key="3">
    <source>
        <dbReference type="EMBL" id="GER40208.1"/>
    </source>
</evidence>
<feature type="region of interest" description="Disordered" evidence="1">
    <location>
        <begin position="141"/>
        <end position="168"/>
    </location>
</feature>
<organism evidence="3 4">
    <name type="scientific">Striga asiatica</name>
    <name type="common">Asiatic witchweed</name>
    <name type="synonym">Buchnera asiatica</name>
    <dbReference type="NCBI Taxonomy" id="4170"/>
    <lineage>
        <taxon>Eukaryota</taxon>
        <taxon>Viridiplantae</taxon>
        <taxon>Streptophyta</taxon>
        <taxon>Embryophyta</taxon>
        <taxon>Tracheophyta</taxon>
        <taxon>Spermatophyta</taxon>
        <taxon>Magnoliopsida</taxon>
        <taxon>eudicotyledons</taxon>
        <taxon>Gunneridae</taxon>
        <taxon>Pentapetalae</taxon>
        <taxon>asterids</taxon>
        <taxon>lamiids</taxon>
        <taxon>Lamiales</taxon>
        <taxon>Orobanchaceae</taxon>
        <taxon>Buchnereae</taxon>
        <taxon>Striga</taxon>
    </lineage>
</organism>
<dbReference type="Proteomes" id="UP000325081">
    <property type="component" value="Unassembled WGS sequence"/>
</dbReference>
<dbReference type="AlphaFoldDB" id="A0A5A7Q5J5"/>
<proteinExistence type="predicted"/>
<evidence type="ECO:0000313" key="4">
    <source>
        <dbReference type="Proteomes" id="UP000325081"/>
    </source>
</evidence>
<sequence length="336" mass="36762">MFRNQYDTNETTWLPAGRLFQVEYAMDVVKTMEKKLGNWRLWVGGHELIGQKNPHQHVPITRVILSSFHRKKGKTKSTIKPLIPRPSSAGQGPAELLREEVWGGEVGEVSLDVEHVHGGPAAEVFLEVGRHGFRHGVILGGDGDESEHSPEVAVEHHPRDEERDVRPHVEQRPAEFAHRLRHVRPHRQRRESAHPRRVVRLHRREHLVDLAVREAAVIPRGGADENELGEKVWAADGGEDADGGGDGVADVGAAAEAEGVEDVEEVVDEGVEGSVAAEVEVVRVDAAGTDEVVEDNAVVAGKVGKDPLPCRLIGADAVGEHKHLLAGAHDSHVKRL</sequence>
<dbReference type="Gene3D" id="3.60.20.10">
    <property type="entry name" value="Glutamine Phosphoribosylpyrophosphate, subunit 1, domain 1"/>
    <property type="match status" value="1"/>
</dbReference>
<dbReference type="InterPro" id="IPR029055">
    <property type="entry name" value="Ntn_hydrolases_N"/>
</dbReference>
<feature type="domain" description="Proteasome alpha-type subunits" evidence="2">
    <location>
        <begin position="6"/>
        <end position="28"/>
    </location>
</feature>
<keyword evidence="3" id="KW-0647">Proteasome</keyword>
<evidence type="ECO:0000256" key="1">
    <source>
        <dbReference type="SAM" id="MobiDB-lite"/>
    </source>
</evidence>
<gene>
    <name evidence="3" type="ORF">STAS_16863</name>
</gene>